<evidence type="ECO:0000256" key="1">
    <source>
        <dbReference type="SAM" id="Phobius"/>
    </source>
</evidence>
<accession>A0AAP2RDS5</accession>
<feature type="transmembrane region" description="Helical" evidence="1">
    <location>
        <begin position="12"/>
        <end position="39"/>
    </location>
</feature>
<keyword evidence="1" id="KW-1133">Transmembrane helix</keyword>
<feature type="transmembrane region" description="Helical" evidence="1">
    <location>
        <begin position="102"/>
        <end position="135"/>
    </location>
</feature>
<dbReference type="Proteomes" id="UP001320159">
    <property type="component" value="Unassembled WGS sequence"/>
</dbReference>
<keyword evidence="3" id="KW-1185">Reference proteome</keyword>
<dbReference type="EMBL" id="PGCK01000008">
    <property type="protein sequence ID" value="MCD1295434.1"/>
    <property type="molecule type" value="Genomic_DNA"/>
</dbReference>
<reference evidence="2 3" key="1">
    <citation type="submission" date="2017-11" db="EMBL/GenBank/DDBJ databases">
        <title>Isolation and Characterization of Family Methanocellaceae Species from Potential Methane Hydrate Area Offshore Southwestern Taiwan.</title>
        <authorList>
            <person name="Zhang W.-L."/>
            <person name="Chen W.-C."/>
            <person name="Lai M.-C."/>
            <person name="Chen S.-C."/>
        </authorList>
    </citation>
    <scope>NUCLEOTIDE SEQUENCE [LARGE SCALE GENOMIC DNA]</scope>
    <source>
        <strain evidence="2 3">CWC-04</strain>
    </source>
</reference>
<organism evidence="2 3">
    <name type="scientific">Methanooceanicella nereidis</name>
    <dbReference type="NCBI Taxonomy" id="2052831"/>
    <lineage>
        <taxon>Archaea</taxon>
        <taxon>Methanobacteriati</taxon>
        <taxon>Methanobacteriota</taxon>
        <taxon>Stenosarchaea group</taxon>
        <taxon>Methanomicrobia</taxon>
        <taxon>Methanocellales</taxon>
        <taxon>Methanocellaceae</taxon>
        <taxon>Methanooceanicella</taxon>
    </lineage>
</organism>
<protein>
    <submittedName>
        <fullName evidence="2">Uncharacterized protein</fullName>
    </submittedName>
</protein>
<gene>
    <name evidence="2" type="ORF">CUJ83_10530</name>
</gene>
<sequence length="139" mass="14829">MIESLPSWSVYLFIILILIIDVISFLGIVLTGVILVGLFTGKIAYGVLEKTIYSALNFALCTLEDALEDSRYGGLSIFIVPVVVAIKIAYGIVSAIKNLFEGLLGLGAGIAGIAFIVINILVLVVINGALVWLILNYAI</sequence>
<evidence type="ECO:0000313" key="3">
    <source>
        <dbReference type="Proteomes" id="UP001320159"/>
    </source>
</evidence>
<feature type="transmembrane region" description="Helical" evidence="1">
    <location>
        <begin position="72"/>
        <end position="90"/>
    </location>
</feature>
<dbReference type="AlphaFoldDB" id="A0AAP2RDS5"/>
<name>A0AAP2RDS5_9EURY</name>
<keyword evidence="1" id="KW-0812">Transmembrane</keyword>
<proteinExistence type="predicted"/>
<evidence type="ECO:0000313" key="2">
    <source>
        <dbReference type="EMBL" id="MCD1295434.1"/>
    </source>
</evidence>
<keyword evidence="1" id="KW-0472">Membrane</keyword>
<comment type="caution">
    <text evidence="2">The sequence shown here is derived from an EMBL/GenBank/DDBJ whole genome shotgun (WGS) entry which is preliminary data.</text>
</comment>